<evidence type="ECO:0000256" key="1">
    <source>
        <dbReference type="SAM" id="SignalP"/>
    </source>
</evidence>
<evidence type="ECO:0000313" key="2">
    <source>
        <dbReference type="EMBL" id="GAA3962700.1"/>
    </source>
</evidence>
<accession>A0ABP7PB45</accession>
<keyword evidence="3" id="KW-1185">Reference proteome</keyword>
<feature type="signal peptide" evidence="1">
    <location>
        <begin position="1"/>
        <end position="28"/>
    </location>
</feature>
<dbReference type="RefSeq" id="WP_344783934.1">
    <property type="nucleotide sequence ID" value="NZ_BAAAZW010000006.1"/>
</dbReference>
<dbReference type="SUPFAM" id="SSF50494">
    <property type="entry name" value="Trypsin-like serine proteases"/>
    <property type="match status" value="1"/>
</dbReference>
<organism evidence="2 3">
    <name type="scientific">Gordonia caeni</name>
    <dbReference type="NCBI Taxonomy" id="1007097"/>
    <lineage>
        <taxon>Bacteria</taxon>
        <taxon>Bacillati</taxon>
        <taxon>Actinomycetota</taxon>
        <taxon>Actinomycetes</taxon>
        <taxon>Mycobacteriales</taxon>
        <taxon>Gordoniaceae</taxon>
        <taxon>Gordonia</taxon>
    </lineage>
</organism>
<evidence type="ECO:0008006" key="4">
    <source>
        <dbReference type="Google" id="ProtNLM"/>
    </source>
</evidence>
<feature type="chain" id="PRO_5046180542" description="Trypsin-like serine protease" evidence="1">
    <location>
        <begin position="29"/>
        <end position="238"/>
    </location>
</feature>
<dbReference type="InterPro" id="IPR009003">
    <property type="entry name" value="Peptidase_S1_PA"/>
</dbReference>
<dbReference type="Gene3D" id="2.40.10.10">
    <property type="entry name" value="Trypsin-like serine proteases"/>
    <property type="match status" value="2"/>
</dbReference>
<dbReference type="CDD" id="cd21112">
    <property type="entry name" value="alphaLP-like"/>
    <property type="match status" value="1"/>
</dbReference>
<name>A0ABP7PB45_9ACTN</name>
<protein>
    <recommendedName>
        <fullName evidence="4">Trypsin-like serine protease</fullName>
    </recommendedName>
</protein>
<evidence type="ECO:0000313" key="3">
    <source>
        <dbReference type="Proteomes" id="UP001418444"/>
    </source>
</evidence>
<dbReference type="InterPro" id="IPR043504">
    <property type="entry name" value="Peptidase_S1_PA_chymotrypsin"/>
</dbReference>
<dbReference type="EMBL" id="BAAAZW010000006">
    <property type="protein sequence ID" value="GAA3962700.1"/>
    <property type="molecule type" value="Genomic_DNA"/>
</dbReference>
<reference evidence="3" key="1">
    <citation type="journal article" date="2019" name="Int. J. Syst. Evol. Microbiol.">
        <title>The Global Catalogue of Microorganisms (GCM) 10K type strain sequencing project: providing services to taxonomists for standard genome sequencing and annotation.</title>
        <authorList>
            <consortium name="The Broad Institute Genomics Platform"/>
            <consortium name="The Broad Institute Genome Sequencing Center for Infectious Disease"/>
            <person name="Wu L."/>
            <person name="Ma J."/>
        </authorList>
    </citation>
    <scope>NUCLEOTIDE SEQUENCE [LARGE SCALE GENOMIC DNA]</scope>
    <source>
        <strain evidence="3">JCM 16923</strain>
    </source>
</reference>
<gene>
    <name evidence="2" type="ORF">GCM10022231_23630</name>
</gene>
<sequence>MRPTRALALLTALVVAAALTFGAGTARAAPTLSVGMGIAIGDGMCSLGFFAYNADHDRLAVTAGHCATDSGQQVYTLGGAPIGTVVSWLDDADPDRDGRYNNTDPRGYSLIQIDARWTIEPFFADAADPEVGQQVWKFGERTGQTGGTVTDIVNADEAPRYQLIEARMVVLGGDSGSPWYYGDSAGRPVLAGMSSSSDFDDLTASSGQAQAQTIEGLHALIAGQDNDWTRGFKIWVDR</sequence>
<keyword evidence="1" id="KW-0732">Signal</keyword>
<dbReference type="Proteomes" id="UP001418444">
    <property type="component" value="Unassembled WGS sequence"/>
</dbReference>
<proteinExistence type="predicted"/>
<comment type="caution">
    <text evidence="2">The sequence shown here is derived from an EMBL/GenBank/DDBJ whole genome shotgun (WGS) entry which is preliminary data.</text>
</comment>